<feature type="short sequence motif" description="GXGXXG" evidence="4">
    <location>
        <begin position="14"/>
        <end position="19"/>
    </location>
</feature>
<evidence type="ECO:0000256" key="4">
    <source>
        <dbReference type="PROSITE-ProRule" id="PRU01161"/>
    </source>
</evidence>
<dbReference type="InterPro" id="IPR050301">
    <property type="entry name" value="NTE"/>
</dbReference>
<feature type="active site" description="Proton acceptor" evidence="4">
    <location>
        <position position="187"/>
    </location>
</feature>
<dbReference type="Pfam" id="PF01734">
    <property type="entry name" value="Patatin"/>
    <property type="match status" value="1"/>
</dbReference>
<dbReference type="GO" id="GO:0016787">
    <property type="term" value="F:hydrolase activity"/>
    <property type="evidence" value="ECO:0007669"/>
    <property type="project" value="UniProtKB-UniRule"/>
</dbReference>
<dbReference type="Proteomes" id="UP000664096">
    <property type="component" value="Unassembled WGS sequence"/>
</dbReference>
<feature type="active site" description="Nucleophile" evidence="4">
    <location>
        <position position="43"/>
    </location>
</feature>
<comment type="caution">
    <text evidence="7">The sequence shown here is derived from an EMBL/GenBank/DDBJ whole genome shotgun (WGS) entry which is preliminary data.</text>
</comment>
<evidence type="ECO:0000256" key="3">
    <source>
        <dbReference type="ARBA" id="ARBA00023098"/>
    </source>
</evidence>
<dbReference type="EMBL" id="JAEKJZ010000001">
    <property type="protein sequence ID" value="MBN9669227.1"/>
    <property type="molecule type" value="Genomic_DNA"/>
</dbReference>
<dbReference type="AlphaFoldDB" id="A0A939E9S3"/>
<evidence type="ECO:0000256" key="5">
    <source>
        <dbReference type="SAM" id="MobiDB-lite"/>
    </source>
</evidence>
<dbReference type="CDD" id="cd07209">
    <property type="entry name" value="Pat_hypo_Ecoli_Z1214_like"/>
    <property type="match status" value="1"/>
</dbReference>
<accession>A0A939E9S3</accession>
<dbReference type="SUPFAM" id="SSF52151">
    <property type="entry name" value="FabD/lysophospholipase-like"/>
    <property type="match status" value="1"/>
</dbReference>
<keyword evidence="1 4" id="KW-0378">Hydrolase</keyword>
<keyword evidence="3 4" id="KW-0443">Lipid metabolism</keyword>
<keyword evidence="2 4" id="KW-0442">Lipid degradation</keyword>
<dbReference type="PANTHER" id="PTHR14226:SF57">
    <property type="entry name" value="BLR7027 PROTEIN"/>
    <property type="match status" value="1"/>
</dbReference>
<proteinExistence type="predicted"/>
<reference evidence="7" key="1">
    <citation type="submission" date="2020-12" db="EMBL/GenBank/DDBJ databases">
        <title>Oil enriched cultivation method for isolating marine PHA-producing bacteria.</title>
        <authorList>
            <person name="Zheng W."/>
            <person name="Yu S."/>
            <person name="Huang Y."/>
        </authorList>
    </citation>
    <scope>NUCLEOTIDE SEQUENCE</scope>
    <source>
        <strain evidence="7">SY-2-12</strain>
    </source>
</reference>
<gene>
    <name evidence="7" type="ORF">JF539_02680</name>
</gene>
<feature type="short sequence motif" description="GXSXG" evidence="4">
    <location>
        <begin position="41"/>
        <end position="45"/>
    </location>
</feature>
<evidence type="ECO:0000313" key="8">
    <source>
        <dbReference type="Proteomes" id="UP000664096"/>
    </source>
</evidence>
<feature type="region of interest" description="Disordered" evidence="5">
    <location>
        <begin position="352"/>
        <end position="376"/>
    </location>
</feature>
<feature type="domain" description="PNPLA" evidence="6">
    <location>
        <begin position="10"/>
        <end position="200"/>
    </location>
</feature>
<dbReference type="InterPro" id="IPR016035">
    <property type="entry name" value="Acyl_Trfase/lysoPLipase"/>
</dbReference>
<evidence type="ECO:0000313" key="7">
    <source>
        <dbReference type="EMBL" id="MBN9669227.1"/>
    </source>
</evidence>
<dbReference type="PROSITE" id="PS51635">
    <property type="entry name" value="PNPLA"/>
    <property type="match status" value="1"/>
</dbReference>
<dbReference type="InterPro" id="IPR002641">
    <property type="entry name" value="PNPLA_dom"/>
</dbReference>
<name>A0A939E9S3_9HYPH</name>
<dbReference type="GO" id="GO:0016042">
    <property type="term" value="P:lipid catabolic process"/>
    <property type="evidence" value="ECO:0007669"/>
    <property type="project" value="UniProtKB-UniRule"/>
</dbReference>
<evidence type="ECO:0000256" key="1">
    <source>
        <dbReference type="ARBA" id="ARBA00022801"/>
    </source>
</evidence>
<sequence length="376" mass="42202">MQGNTKPVGLVLQGGGALGAYEAGAIKKIYEKGYRPEILTGTSIGAFNAAVLAAPKYGEAHETLQDMWDYLGHEHPFPLFQQYNTAYTSLGHPRFFKLNDTFFGMLPKPSIYNISPALETMQLFIDFDRLNAPETPTLVVTATNVATGDIERFSNRTHTLRPEHIMASGALPPSFPPIEIDGEHYWDGGIYDNTPIQSLVRILNDHETEHLPIFVIELFSALGDLPKDLNQSVDRMTELVYENKFWKTFEGQDEACEFANMLWDLYQDLPEDSPVRQRPAFHRLMRLRAISNIFTIPAKRAALRSVIDFSPGTISKRFDAGYSAAGDALDADEFQINHIIDNRQPEEICPEGRETNVKNFPARGTDHTAPARRKAS</sequence>
<feature type="short sequence motif" description="DGA/G" evidence="4">
    <location>
        <begin position="187"/>
        <end position="189"/>
    </location>
</feature>
<dbReference type="PANTHER" id="PTHR14226">
    <property type="entry name" value="NEUROPATHY TARGET ESTERASE/SWISS CHEESE D.MELANOGASTER"/>
    <property type="match status" value="1"/>
</dbReference>
<organism evidence="7 8">
    <name type="scientific">Roseibium aggregatum</name>
    <dbReference type="NCBI Taxonomy" id="187304"/>
    <lineage>
        <taxon>Bacteria</taxon>
        <taxon>Pseudomonadati</taxon>
        <taxon>Pseudomonadota</taxon>
        <taxon>Alphaproteobacteria</taxon>
        <taxon>Hyphomicrobiales</taxon>
        <taxon>Stappiaceae</taxon>
        <taxon>Roseibium</taxon>
    </lineage>
</organism>
<dbReference type="RefSeq" id="WP_207138807.1">
    <property type="nucleotide sequence ID" value="NZ_JAEKJZ010000001.1"/>
</dbReference>
<evidence type="ECO:0000259" key="6">
    <source>
        <dbReference type="PROSITE" id="PS51635"/>
    </source>
</evidence>
<evidence type="ECO:0000256" key="2">
    <source>
        <dbReference type="ARBA" id="ARBA00022963"/>
    </source>
</evidence>
<dbReference type="Gene3D" id="3.40.1090.10">
    <property type="entry name" value="Cytosolic phospholipase A2 catalytic domain"/>
    <property type="match status" value="2"/>
</dbReference>
<protein>
    <submittedName>
        <fullName evidence="7">Patatin-like phospholipase family protein</fullName>
    </submittedName>
</protein>